<dbReference type="PANTHER" id="PTHR30146:SF152">
    <property type="entry name" value="TRANSCRIPTIONAL REGULATORY PROTEIN"/>
    <property type="match status" value="1"/>
</dbReference>
<dbReference type="PRINTS" id="PR00036">
    <property type="entry name" value="HTHLACI"/>
</dbReference>
<evidence type="ECO:0000256" key="2">
    <source>
        <dbReference type="ARBA" id="ARBA00023125"/>
    </source>
</evidence>
<protein>
    <submittedName>
        <fullName evidence="5">LacI family DNA-binding transcriptional regulator</fullName>
    </submittedName>
</protein>
<accession>A0ABW5QKU1</accession>
<dbReference type="GO" id="GO:0003677">
    <property type="term" value="F:DNA binding"/>
    <property type="evidence" value="ECO:0007669"/>
    <property type="project" value="UniProtKB-KW"/>
</dbReference>
<dbReference type="SMART" id="SM00354">
    <property type="entry name" value="HTH_LACI"/>
    <property type="match status" value="1"/>
</dbReference>
<keyword evidence="6" id="KW-1185">Reference proteome</keyword>
<dbReference type="RefSeq" id="WP_386833205.1">
    <property type="nucleotide sequence ID" value="NZ_JBHUNP010000001.1"/>
</dbReference>
<gene>
    <name evidence="5" type="ORF">ACFSX5_10025</name>
</gene>
<dbReference type="PROSITE" id="PS50932">
    <property type="entry name" value="HTH_LACI_2"/>
    <property type="match status" value="1"/>
</dbReference>
<feature type="domain" description="HTH lacI-type" evidence="4">
    <location>
        <begin position="10"/>
        <end position="64"/>
    </location>
</feature>
<reference evidence="6" key="1">
    <citation type="journal article" date="2019" name="Int. J. Syst. Evol. Microbiol.">
        <title>The Global Catalogue of Microorganisms (GCM) 10K type strain sequencing project: providing services to taxonomists for standard genome sequencing and annotation.</title>
        <authorList>
            <consortium name="The Broad Institute Genomics Platform"/>
            <consortium name="The Broad Institute Genome Sequencing Center for Infectious Disease"/>
            <person name="Wu L."/>
            <person name="Ma J."/>
        </authorList>
    </citation>
    <scope>NUCLEOTIDE SEQUENCE [LARGE SCALE GENOMIC DNA]</scope>
    <source>
        <strain evidence="6">CCM 7427</strain>
    </source>
</reference>
<dbReference type="PANTHER" id="PTHR30146">
    <property type="entry name" value="LACI-RELATED TRANSCRIPTIONAL REPRESSOR"/>
    <property type="match status" value="1"/>
</dbReference>
<keyword evidence="2 5" id="KW-0238">DNA-binding</keyword>
<name>A0ABW5QKU1_9HYPH</name>
<dbReference type="Gene3D" id="1.10.260.40">
    <property type="entry name" value="lambda repressor-like DNA-binding domains"/>
    <property type="match status" value="1"/>
</dbReference>
<evidence type="ECO:0000259" key="4">
    <source>
        <dbReference type="PROSITE" id="PS50932"/>
    </source>
</evidence>
<sequence>MNEIGVRRRATVHDVARAAGVSLATVDRVLNGRPGVRPATAEKVAEAIERIGFTRDLGASLLARARDLNLAFLIPDSSNEFMESLAEALGRRSDIALADRVHIDTYRLPPLDADALAAALDALDPRQCDCAIVVASEEPSVMAAVDAATRRGIAVLTLVSDLPGSQRRAFIGIDNHAAGCTAASLMGRFLPQGGTVAVIAGSLHLRDHADRLAGFRAVIETEFPAITLVGPLEGHDERSETEAIVGQLLADHPDLAGIYNLGAGNAGLVAAIGASGRTHQLRVIAHELTAPTRRGLTTGAIDVVLDQNPDGEIREAITAARSIALGQGGSVVTLPIEIGIFLRDNLR</sequence>
<evidence type="ECO:0000313" key="6">
    <source>
        <dbReference type="Proteomes" id="UP001597521"/>
    </source>
</evidence>
<evidence type="ECO:0000256" key="1">
    <source>
        <dbReference type="ARBA" id="ARBA00023015"/>
    </source>
</evidence>
<evidence type="ECO:0000256" key="3">
    <source>
        <dbReference type="ARBA" id="ARBA00023163"/>
    </source>
</evidence>
<dbReference type="InterPro" id="IPR025997">
    <property type="entry name" value="SBP_2_dom"/>
</dbReference>
<dbReference type="Pfam" id="PF00356">
    <property type="entry name" value="LacI"/>
    <property type="match status" value="1"/>
</dbReference>
<dbReference type="CDD" id="cd01392">
    <property type="entry name" value="HTH_LacI"/>
    <property type="match status" value="1"/>
</dbReference>
<dbReference type="Pfam" id="PF13407">
    <property type="entry name" value="Peripla_BP_4"/>
    <property type="match status" value="1"/>
</dbReference>
<dbReference type="InterPro" id="IPR010982">
    <property type="entry name" value="Lambda_DNA-bd_dom_sf"/>
</dbReference>
<dbReference type="Gene3D" id="3.40.50.2300">
    <property type="match status" value="2"/>
</dbReference>
<dbReference type="SUPFAM" id="SSF53822">
    <property type="entry name" value="Periplasmic binding protein-like I"/>
    <property type="match status" value="1"/>
</dbReference>
<dbReference type="CDD" id="cd06307">
    <property type="entry name" value="PBP1_sugar_binding"/>
    <property type="match status" value="1"/>
</dbReference>
<organism evidence="5 6">
    <name type="scientific">Devosia albogilva</name>
    <dbReference type="NCBI Taxonomy" id="429726"/>
    <lineage>
        <taxon>Bacteria</taxon>
        <taxon>Pseudomonadati</taxon>
        <taxon>Pseudomonadota</taxon>
        <taxon>Alphaproteobacteria</taxon>
        <taxon>Hyphomicrobiales</taxon>
        <taxon>Devosiaceae</taxon>
        <taxon>Devosia</taxon>
    </lineage>
</organism>
<keyword evidence="1" id="KW-0805">Transcription regulation</keyword>
<dbReference type="SUPFAM" id="SSF47413">
    <property type="entry name" value="lambda repressor-like DNA-binding domains"/>
    <property type="match status" value="1"/>
</dbReference>
<dbReference type="InterPro" id="IPR000843">
    <property type="entry name" value="HTH_LacI"/>
</dbReference>
<dbReference type="PROSITE" id="PS00356">
    <property type="entry name" value="HTH_LACI_1"/>
    <property type="match status" value="1"/>
</dbReference>
<dbReference type="InterPro" id="IPR028082">
    <property type="entry name" value="Peripla_BP_I"/>
</dbReference>
<dbReference type="Proteomes" id="UP001597521">
    <property type="component" value="Unassembled WGS sequence"/>
</dbReference>
<proteinExistence type="predicted"/>
<keyword evidence="3" id="KW-0804">Transcription</keyword>
<dbReference type="EMBL" id="JBHUNP010000001">
    <property type="protein sequence ID" value="MFD2648126.1"/>
    <property type="molecule type" value="Genomic_DNA"/>
</dbReference>
<evidence type="ECO:0000313" key="5">
    <source>
        <dbReference type="EMBL" id="MFD2648126.1"/>
    </source>
</evidence>
<comment type="caution">
    <text evidence="5">The sequence shown here is derived from an EMBL/GenBank/DDBJ whole genome shotgun (WGS) entry which is preliminary data.</text>
</comment>